<dbReference type="NCBIfam" id="TIGR00857">
    <property type="entry name" value="pyrC_multi"/>
    <property type="match status" value="1"/>
</dbReference>
<keyword evidence="6" id="KW-1185">Reference proteome</keyword>
<protein>
    <submittedName>
        <fullName evidence="5">Dihydroorotase</fullName>
    </submittedName>
</protein>
<keyword evidence="1" id="KW-0862">Zinc</keyword>
<dbReference type="Proteomes" id="UP000292136">
    <property type="component" value="Unassembled WGS sequence"/>
</dbReference>
<dbReference type="SUPFAM" id="SSF51338">
    <property type="entry name" value="Composite domain of metallo-dependent hydrolases"/>
    <property type="match status" value="1"/>
</dbReference>
<dbReference type="PANTHER" id="PTHR43668">
    <property type="entry name" value="ALLANTOINASE"/>
    <property type="match status" value="1"/>
</dbReference>
<accession>A0ABY0IQG4</accession>
<proteinExistence type="predicted"/>
<sequence>MNISIKNGRLIDPKNGIDARQDLFIADGRIAAVGQAPAGFVPEREIDAAGYVVCPGLIDLSARLPSLEAELACAAANGITTVVCPPDTRPVLDEPSLVERLIQRAEALGLARVLPLGALTKGLQGQTLASMAGLASAGCVAFSQASQPVTDLQSLYRAMQYAATYDFAVWLRPQDYQLAKDGVAHDGEMAARLGLAGIPVAAETVAIATLIELAKSTGVRLHLMRLSSAAGVAMVREAKARGVAVSCDVAAHHLHLAEEDIGYFNAQARFDPPLRSVADRAALRFGLAEGVIQAVCSDHTPMEADGKQVPFGEAEVGARGLELLLPLVLAWAREDGLSLGTALARVTSDAAAVIGRSDLGHLAVGAVADVCVFDAETEWTITPDAFTSVGRNSPLAGRTMSGRIQAVVAGGRLL</sequence>
<dbReference type="InterPro" id="IPR024403">
    <property type="entry name" value="DHOase_cat"/>
</dbReference>
<evidence type="ECO:0000313" key="5">
    <source>
        <dbReference type="EMBL" id="RZT76653.1"/>
    </source>
</evidence>
<evidence type="ECO:0000259" key="3">
    <source>
        <dbReference type="Pfam" id="PF07969"/>
    </source>
</evidence>
<dbReference type="InterPro" id="IPR050138">
    <property type="entry name" value="DHOase/Allantoinase_Hydrolase"/>
</dbReference>
<dbReference type="InterPro" id="IPR004722">
    <property type="entry name" value="DHOase"/>
</dbReference>
<dbReference type="Pfam" id="PF07969">
    <property type="entry name" value="Amidohydro_3"/>
    <property type="match status" value="1"/>
</dbReference>
<feature type="domain" description="Dihydroorotase catalytic" evidence="4">
    <location>
        <begin position="51"/>
        <end position="228"/>
    </location>
</feature>
<dbReference type="RefSeq" id="WP_130459763.1">
    <property type="nucleotide sequence ID" value="NZ_SHKM01000002.1"/>
</dbReference>
<dbReference type="NCBIfam" id="NF005791">
    <property type="entry name" value="PRK07627.1"/>
    <property type="match status" value="1"/>
</dbReference>
<dbReference type="CDD" id="cd01317">
    <property type="entry name" value="DHOase_IIa"/>
    <property type="match status" value="1"/>
</dbReference>
<evidence type="ECO:0000259" key="4">
    <source>
        <dbReference type="Pfam" id="PF12890"/>
    </source>
</evidence>
<keyword evidence="2" id="KW-0665">Pyrimidine biosynthesis</keyword>
<dbReference type="InterPro" id="IPR011059">
    <property type="entry name" value="Metal-dep_hydrolase_composite"/>
</dbReference>
<gene>
    <name evidence="5" type="ORF">EV678_2532</name>
</gene>
<dbReference type="EMBL" id="SHKM01000002">
    <property type="protein sequence ID" value="RZT76653.1"/>
    <property type="molecule type" value="Genomic_DNA"/>
</dbReference>
<dbReference type="InterPro" id="IPR032466">
    <property type="entry name" value="Metal_Hydrolase"/>
</dbReference>
<evidence type="ECO:0000313" key="6">
    <source>
        <dbReference type="Proteomes" id="UP000292136"/>
    </source>
</evidence>
<dbReference type="PANTHER" id="PTHR43668:SF2">
    <property type="entry name" value="ALLANTOINASE"/>
    <property type="match status" value="1"/>
</dbReference>
<dbReference type="InterPro" id="IPR013108">
    <property type="entry name" value="Amidohydro_3"/>
</dbReference>
<dbReference type="Pfam" id="PF12890">
    <property type="entry name" value="DHOase"/>
    <property type="match status" value="1"/>
</dbReference>
<organism evidence="5 6">
    <name type="scientific">Azospira oryzae</name>
    <dbReference type="NCBI Taxonomy" id="146939"/>
    <lineage>
        <taxon>Bacteria</taxon>
        <taxon>Pseudomonadati</taxon>
        <taxon>Pseudomonadota</taxon>
        <taxon>Betaproteobacteria</taxon>
        <taxon>Rhodocyclales</taxon>
        <taxon>Rhodocyclaceae</taxon>
        <taxon>Azospira</taxon>
    </lineage>
</organism>
<dbReference type="SUPFAM" id="SSF51556">
    <property type="entry name" value="Metallo-dependent hydrolases"/>
    <property type="match status" value="1"/>
</dbReference>
<dbReference type="Gene3D" id="2.30.40.10">
    <property type="entry name" value="Urease, subunit C, domain 1"/>
    <property type="match status" value="1"/>
</dbReference>
<name>A0ABY0IQG4_9RHOO</name>
<dbReference type="Gene3D" id="3.20.20.140">
    <property type="entry name" value="Metal-dependent hydrolases"/>
    <property type="match status" value="1"/>
</dbReference>
<evidence type="ECO:0000256" key="2">
    <source>
        <dbReference type="ARBA" id="ARBA00022975"/>
    </source>
</evidence>
<reference evidence="5 6" key="1">
    <citation type="submission" date="2019-02" db="EMBL/GenBank/DDBJ databases">
        <title>Genomic Encyclopedia of Type Strains, Phase IV (KMG-IV): sequencing the most valuable type-strain genomes for metagenomic binning, comparative biology and taxonomic classification.</title>
        <authorList>
            <person name="Goeker M."/>
        </authorList>
    </citation>
    <scope>NUCLEOTIDE SEQUENCE [LARGE SCALE GENOMIC DNA]</scope>
    <source>
        <strain evidence="5 6">DSM 21223</strain>
    </source>
</reference>
<comment type="caution">
    <text evidence="5">The sequence shown here is derived from an EMBL/GenBank/DDBJ whole genome shotgun (WGS) entry which is preliminary data.</text>
</comment>
<feature type="domain" description="Amidohydrolase 3" evidence="3">
    <location>
        <begin position="282"/>
        <end position="383"/>
    </location>
</feature>
<evidence type="ECO:0000256" key="1">
    <source>
        <dbReference type="ARBA" id="ARBA00022833"/>
    </source>
</evidence>